<dbReference type="InterPro" id="IPR039761">
    <property type="entry name" value="Bms1/Tsr1"/>
</dbReference>
<dbReference type="GO" id="GO:0003924">
    <property type="term" value="F:GTPase activity"/>
    <property type="evidence" value="ECO:0007669"/>
    <property type="project" value="TreeGrafter"/>
</dbReference>
<dbReference type="GO" id="GO:0005525">
    <property type="term" value="F:GTP binding"/>
    <property type="evidence" value="ECO:0007669"/>
    <property type="project" value="TreeGrafter"/>
</dbReference>
<name>A0AA41S4Q3_PAPNU</name>
<dbReference type="SMART" id="SM00785">
    <property type="entry name" value="AARP2CN"/>
    <property type="match status" value="1"/>
</dbReference>
<keyword evidence="4" id="KW-1185">Reference proteome</keyword>
<dbReference type="Proteomes" id="UP001177140">
    <property type="component" value="Unassembled WGS sequence"/>
</dbReference>
<feature type="domain" description="AARP2CN" evidence="1">
    <location>
        <begin position="3"/>
        <end position="81"/>
    </location>
</feature>
<dbReference type="SMART" id="SM01362">
    <property type="entry name" value="DUF663"/>
    <property type="match status" value="1"/>
</dbReference>
<organism evidence="3 4">
    <name type="scientific">Papaver nudicaule</name>
    <name type="common">Iceland poppy</name>
    <dbReference type="NCBI Taxonomy" id="74823"/>
    <lineage>
        <taxon>Eukaryota</taxon>
        <taxon>Viridiplantae</taxon>
        <taxon>Streptophyta</taxon>
        <taxon>Embryophyta</taxon>
        <taxon>Tracheophyta</taxon>
        <taxon>Spermatophyta</taxon>
        <taxon>Magnoliopsida</taxon>
        <taxon>Ranunculales</taxon>
        <taxon>Papaveraceae</taxon>
        <taxon>Papaveroideae</taxon>
        <taxon>Papaver</taxon>
    </lineage>
</organism>
<evidence type="ECO:0000259" key="2">
    <source>
        <dbReference type="SMART" id="SM01362"/>
    </source>
</evidence>
<sequence>MQEISELASFISVMDFHHLSWRATQPYVLVKRFEDVTPQDRVQKDVKCNRNIVLEGYLRGCSHSGVGDFPVFRIESLSDPFPLPGKERLEIGGLRTGTYVRLEVRGVPSEVVENSCCPILVGGISIEEEKAGYMQATLMRHSWQSKLLKTRDPIIVSIGWRRYQTHPIYAMEYCRGRLEMLSCTPKDKQCIAMFWGPLAPPSTGVVVVQSMADHEAPFRVLATGIVHDINQAKKVFEKRSLVGSSWKIFKKNVQTRNELRRKIKK</sequence>
<dbReference type="Pfam" id="PF08142">
    <property type="entry name" value="AARP2CN"/>
    <property type="match status" value="1"/>
</dbReference>
<comment type="caution">
    <text evidence="3">The sequence shown here is derived from an EMBL/GenBank/DDBJ whole genome shotgun (WGS) entry which is preliminary data.</text>
</comment>
<feature type="non-terminal residue" evidence="3">
    <location>
        <position position="265"/>
    </location>
</feature>
<dbReference type="GO" id="GO:0000479">
    <property type="term" value="P:endonucleolytic cleavage of tricistronic rRNA transcript (SSU-rRNA, 5.8S rRNA, LSU-rRNA)"/>
    <property type="evidence" value="ECO:0007669"/>
    <property type="project" value="TreeGrafter"/>
</dbReference>
<gene>
    <name evidence="3" type="ORF">MKW94_002646</name>
</gene>
<accession>A0AA41S4Q3</accession>
<dbReference type="Pfam" id="PF04950">
    <property type="entry name" value="RIBIOP_C"/>
    <property type="match status" value="1"/>
</dbReference>
<dbReference type="GO" id="GO:0005634">
    <property type="term" value="C:nucleus"/>
    <property type="evidence" value="ECO:0007669"/>
    <property type="project" value="InterPro"/>
</dbReference>
<evidence type="ECO:0000313" key="4">
    <source>
        <dbReference type="Proteomes" id="UP001177140"/>
    </source>
</evidence>
<evidence type="ECO:0000259" key="1">
    <source>
        <dbReference type="SMART" id="SM00785"/>
    </source>
</evidence>
<dbReference type="EMBL" id="JAJJMA010084365">
    <property type="protein sequence ID" value="MCL7028885.1"/>
    <property type="molecule type" value="Genomic_DNA"/>
</dbReference>
<evidence type="ECO:0000313" key="3">
    <source>
        <dbReference type="EMBL" id="MCL7028885.1"/>
    </source>
</evidence>
<dbReference type="PANTHER" id="PTHR12858:SF2">
    <property type="entry name" value="RIBOSOME BIOGENESIS PROTEIN BMS1 HOMOLOG"/>
    <property type="match status" value="1"/>
</dbReference>
<dbReference type="GO" id="GO:0034511">
    <property type="term" value="F:U3 snoRNA binding"/>
    <property type="evidence" value="ECO:0007669"/>
    <property type="project" value="TreeGrafter"/>
</dbReference>
<dbReference type="InterPro" id="IPR012948">
    <property type="entry name" value="AARP2CN"/>
</dbReference>
<dbReference type="AlphaFoldDB" id="A0AA41S4Q3"/>
<dbReference type="GO" id="GO:0000462">
    <property type="term" value="P:maturation of SSU-rRNA from tricistronic rRNA transcript (SSU-rRNA, 5.8S rRNA, LSU-rRNA)"/>
    <property type="evidence" value="ECO:0007669"/>
    <property type="project" value="TreeGrafter"/>
</dbReference>
<reference evidence="3" key="1">
    <citation type="submission" date="2022-03" db="EMBL/GenBank/DDBJ databases">
        <title>A functionally conserved STORR gene fusion in Papaver species that diverged 16.8 million years ago.</title>
        <authorList>
            <person name="Catania T."/>
        </authorList>
    </citation>
    <scope>NUCLEOTIDE SEQUENCE</scope>
    <source>
        <strain evidence="3">S-191538</strain>
    </source>
</reference>
<dbReference type="InterPro" id="IPR007034">
    <property type="entry name" value="BMS1_TSR1_C"/>
</dbReference>
<dbReference type="PANTHER" id="PTHR12858">
    <property type="entry name" value="RIBOSOME BIOGENESIS PROTEIN"/>
    <property type="match status" value="1"/>
</dbReference>
<feature type="domain" description="Ribosome biogenesis protein BMS1/TSR1 C-terminal" evidence="2">
    <location>
        <begin position="3"/>
        <end position="263"/>
    </location>
</feature>
<proteinExistence type="predicted"/>
<evidence type="ECO:0008006" key="5">
    <source>
        <dbReference type="Google" id="ProtNLM"/>
    </source>
</evidence>
<protein>
    <recommendedName>
        <fullName evidence="5">Ribosome biogenesis protein BMS1/TSR1 C-terminal domain-containing protein</fullName>
    </recommendedName>
</protein>
<dbReference type="GO" id="GO:0030686">
    <property type="term" value="C:90S preribosome"/>
    <property type="evidence" value="ECO:0007669"/>
    <property type="project" value="TreeGrafter"/>
</dbReference>